<dbReference type="ESTHER" id="rhimi-v5j5w4">
    <property type="family name" value="Hormone-sensitive_lipase_like"/>
</dbReference>
<dbReference type="AlphaFoldDB" id="V5J5W4"/>
<dbReference type="PANTHER" id="PTHR48081:SF8">
    <property type="entry name" value="ALPHA_BETA HYDROLASE FOLD-3 DOMAIN-CONTAINING PROTEIN-RELATED"/>
    <property type="match status" value="1"/>
</dbReference>
<sequence>MTVGNPPIHPVYAAAFAAMKERPPIHTLDLKVVRESSEARQLAANIKLPEVIEEDKVVESDGKTLKLTIVRPPGTEDQILPVLIFLHGGGFVFGSKYTHIKPVRDLTVKANVVTVFVDYSLSPEAKFPTAIEEIYAAILWVRENASSLNINAEALAVAGDSAGATLSAAVSIYAKEKGLSAAIKTQVLIYPATAVSHAKYESYKLFGNGDYILSAEDLKFFSNAYLPAPASELNDKLATLELATKADLEGLPPALLFTAESDVLRDEGEKYAQQLAEAGVDVAAVRVLGAVHGFITVPVETPQYRFTINTIVAHLRDIYAKYNA</sequence>
<dbReference type="PANTHER" id="PTHR48081">
    <property type="entry name" value="AB HYDROLASE SUPERFAMILY PROTEIN C4A8.06C"/>
    <property type="match status" value="1"/>
</dbReference>
<dbReference type="GO" id="GO:0106435">
    <property type="term" value="F:carboxylesterase activity"/>
    <property type="evidence" value="ECO:0007669"/>
    <property type="project" value="UniProtKB-EC"/>
</dbReference>
<evidence type="ECO:0007829" key="4">
    <source>
        <dbReference type="PDB" id="4WY5"/>
    </source>
</evidence>
<dbReference type="EC" id="3.1.1.1" evidence="3"/>
<dbReference type="EMBL" id="KC310704">
    <property type="protein sequence ID" value="AGC24321.1"/>
    <property type="molecule type" value="mRNA"/>
</dbReference>
<reference evidence="3" key="1">
    <citation type="journal article" date="2013" name="PLoS ONE">
        <title>Biochemical Characterization of a First Fungal Esterase from Rhizomucor miehei Showing High Efficiency of Ester Synthesis.</title>
        <authorList>
            <person name="Liu Y."/>
            <person name="Xu H."/>
            <person name="Yan Q."/>
            <person name="Yang S."/>
            <person name="Duan X."/>
            <person name="Jiang Z."/>
        </authorList>
    </citation>
    <scope>NUCLEOTIDE SEQUENCE</scope>
</reference>
<dbReference type="Gene3D" id="3.40.50.1820">
    <property type="entry name" value="alpha/beta hydrolase"/>
    <property type="match status" value="1"/>
</dbReference>
<name>V5J5W4_RHIMI</name>
<reference evidence="4" key="2">
    <citation type="journal article" date="2015" name="J. Lipid Res.">
        <title>Structural insights into the substrate specificity of two esterases from the thermophilic Rhizomucor miehei.</title>
        <authorList>
            <person name="Yang S."/>
            <person name="Qin Z."/>
            <person name="Duan X."/>
            <person name="Yan Q."/>
            <person name="Jiang Z."/>
        </authorList>
    </citation>
    <scope>X-RAY CRYSTALLOGRAPHY (2.43 ANGSTROMS)</scope>
</reference>
<protein>
    <submittedName>
        <fullName evidence="3">Esterase</fullName>
        <ecNumber evidence="3">3.1.1.1</ecNumber>
    </submittedName>
</protein>
<evidence type="ECO:0000313" key="3">
    <source>
        <dbReference type="EMBL" id="AGC24321.1"/>
    </source>
</evidence>
<feature type="domain" description="Alpha/beta hydrolase fold-3" evidence="2">
    <location>
        <begin position="83"/>
        <end position="295"/>
    </location>
</feature>
<keyword evidence="1 3" id="KW-0378">Hydrolase</keyword>
<keyword evidence="4" id="KW-0002">3D-structure</keyword>
<dbReference type="Pfam" id="PF07859">
    <property type="entry name" value="Abhydrolase_3"/>
    <property type="match status" value="1"/>
</dbReference>
<evidence type="ECO:0000256" key="1">
    <source>
        <dbReference type="ARBA" id="ARBA00022801"/>
    </source>
</evidence>
<dbReference type="PDB" id="4WY5">
    <property type="method" value="X-ray"/>
    <property type="resolution" value="2.43 A"/>
    <property type="chains" value="A/B=1-324"/>
</dbReference>
<proteinExistence type="evidence at protein level"/>
<dbReference type="InterPro" id="IPR013094">
    <property type="entry name" value="AB_hydrolase_3"/>
</dbReference>
<dbReference type="PDBsum" id="4WY5"/>
<dbReference type="InterPro" id="IPR050300">
    <property type="entry name" value="GDXG_lipolytic_enzyme"/>
</dbReference>
<dbReference type="EvolutionaryTrace" id="V5J5W4"/>
<dbReference type="SUPFAM" id="SSF53474">
    <property type="entry name" value="alpha/beta-Hydrolases"/>
    <property type="match status" value="1"/>
</dbReference>
<organism evidence="3">
    <name type="scientific">Rhizomucor miehei</name>
    <dbReference type="NCBI Taxonomy" id="4839"/>
    <lineage>
        <taxon>Eukaryota</taxon>
        <taxon>Fungi</taxon>
        <taxon>Fungi incertae sedis</taxon>
        <taxon>Mucoromycota</taxon>
        <taxon>Mucoromycotina</taxon>
        <taxon>Mucoromycetes</taxon>
        <taxon>Mucorales</taxon>
        <taxon>Lichtheimiaceae</taxon>
        <taxon>Rhizomucor</taxon>
    </lineage>
</organism>
<dbReference type="InterPro" id="IPR029058">
    <property type="entry name" value="AB_hydrolase_fold"/>
</dbReference>
<dbReference type="SMR" id="V5J5W4"/>
<evidence type="ECO:0000259" key="2">
    <source>
        <dbReference type="Pfam" id="PF07859"/>
    </source>
</evidence>
<accession>V5J5W4</accession>